<dbReference type="GO" id="GO:0043161">
    <property type="term" value="P:proteasome-mediated ubiquitin-dependent protein catabolic process"/>
    <property type="evidence" value="ECO:0007669"/>
    <property type="project" value="TreeGrafter"/>
</dbReference>
<gene>
    <name evidence="8" type="ORF">QBZ16_003572</name>
</gene>
<name>A0AAD9IMJ7_PROWI</name>
<feature type="compositionally biased region" description="Low complexity" evidence="5">
    <location>
        <begin position="653"/>
        <end position="668"/>
    </location>
</feature>
<dbReference type="InterPro" id="IPR040892">
    <property type="entry name" value="RPN1_N"/>
</dbReference>
<dbReference type="Pfam" id="PF01851">
    <property type="entry name" value="PC_rep"/>
    <property type="match status" value="1"/>
</dbReference>
<comment type="caution">
    <text evidence="8">The sequence shown here is derived from an EMBL/GenBank/DDBJ whole genome shotgun (WGS) entry which is preliminary data.</text>
</comment>
<evidence type="ECO:0000259" key="6">
    <source>
        <dbReference type="Pfam" id="PF17781"/>
    </source>
</evidence>
<dbReference type="SUPFAM" id="SSF48371">
    <property type="entry name" value="ARM repeat"/>
    <property type="match status" value="1"/>
</dbReference>
<comment type="similarity">
    <text evidence="1 4">Belongs to the proteasome subunit S2 family.</text>
</comment>
<dbReference type="Proteomes" id="UP001255856">
    <property type="component" value="Unassembled WGS sequence"/>
</dbReference>
<feature type="region of interest" description="Disordered" evidence="5">
    <location>
        <begin position="1"/>
        <end position="31"/>
    </location>
</feature>
<feature type="compositionally biased region" description="Basic and acidic residues" evidence="5">
    <location>
        <begin position="1"/>
        <end position="21"/>
    </location>
</feature>
<dbReference type="InterPro" id="IPR041433">
    <property type="entry name" value="RPN1_C"/>
</dbReference>
<evidence type="ECO:0000259" key="7">
    <source>
        <dbReference type="Pfam" id="PF18051"/>
    </source>
</evidence>
<sequence>MTVAEQEAKAAEPVPKKKPEEVKEEELSEEDAALKEKLDSLVERLQTADDEGRLAALESIGSSTTSMTSVPAPLKFLSPHYASLAQLHESMVEESDAARALADVLSCLAMISAPEDSRACLRYRLLAPPTTPVDRWGHEYVRHLAGEVGEELQRREAEGGNAAPLLALVDQIVPYDMANNAEPDAIDLLLEVERIEDLPRYVDAGNALRAARYLEACAAYLPEPEDAAARRAAHAVHMRVGRRAAALRLALALGDRELVLAAWRGAEAGAEKLQLAFLLGRAQFGGLDLEVEEADADEAMRELYTQALSNTRLAERYASLARDLDVLEVKTPEDVYKSHLVDGGRGGGPALDSARANLASTFVNAFVNAGFGRDALVTVGDGEDASDSSSTHWVFKNKDHGKMSAAASLGLVMLWDTEAGLPAIDRFLYSTDPQVVGGALLGVGVLGCGVADEVDSALAILSDSLGAEDAPPRVGAALGLGIAYAGRRRREVAEALCPIVADPDAPLDVAVAAALGLGLTFAGAADGACVEAVLQALLLRGEAELAPGPAGTLLALALGLLFLRRGGAADATLEVLRTLSPSAAAPALATLEACAYAGTGDVLKVQSLLAIAGGVKAVEGDASGSGEEAASDGGAGTDAGANAPAAPQPPPAARGAAPAAPPASSTNASSQLHRTIAVLGIALVASGEELGTAMAHRAAEHLLQYGEPAVRRGVPLALALLNVSRPEVTVVDSLSRLSHDADAEVAGGAILALGIVGAGTNNARLASVLRGLSGYYHKEPTLLFLVRVAQGLTHLGKGLLTLDPYHADRSLLAPHSLAGLLTVLFAALDLKACLAGRQHYLLYALAAAARPRWLVTVDEQARPLPVPVRVGTAVDVVAQAGRPKTITGFQTHTTPVLLAAGERAELGTTKYLAVADVLEGVVVLRPNPDYVEEAAE</sequence>
<feature type="domain" description="RPN1 N-terminal" evidence="6">
    <location>
        <begin position="38"/>
        <end position="340"/>
    </location>
</feature>
<dbReference type="GO" id="GO:0042176">
    <property type="term" value="P:regulation of protein catabolic process"/>
    <property type="evidence" value="ECO:0007669"/>
    <property type="project" value="InterPro"/>
</dbReference>
<dbReference type="GO" id="GO:0034515">
    <property type="term" value="C:proteasome storage granule"/>
    <property type="evidence" value="ECO:0007669"/>
    <property type="project" value="TreeGrafter"/>
</dbReference>
<dbReference type="InterPro" id="IPR011989">
    <property type="entry name" value="ARM-like"/>
</dbReference>
<evidence type="ECO:0000256" key="4">
    <source>
        <dbReference type="PIRNR" id="PIRNR015965"/>
    </source>
</evidence>
<dbReference type="Gene3D" id="1.25.10.10">
    <property type="entry name" value="Leucine-rich Repeat Variant"/>
    <property type="match status" value="1"/>
</dbReference>
<dbReference type="Pfam" id="PF18051">
    <property type="entry name" value="RPN1_C"/>
    <property type="match status" value="1"/>
</dbReference>
<feature type="compositionally biased region" description="Acidic residues" evidence="5">
    <location>
        <begin position="22"/>
        <end position="31"/>
    </location>
</feature>
<dbReference type="GO" id="GO:0030234">
    <property type="term" value="F:enzyme regulator activity"/>
    <property type="evidence" value="ECO:0007669"/>
    <property type="project" value="UniProtKB-UniRule"/>
</dbReference>
<comment type="function">
    <text evidence="4">Acts as a regulatory subunit of the 26 proteasome which is involved in the ATP-dependent degradation of ubiquitinated proteins.</text>
</comment>
<dbReference type="GO" id="GO:0005634">
    <property type="term" value="C:nucleus"/>
    <property type="evidence" value="ECO:0007669"/>
    <property type="project" value="TreeGrafter"/>
</dbReference>
<dbReference type="EMBL" id="JASFZW010000004">
    <property type="protein sequence ID" value="KAK2078732.1"/>
    <property type="molecule type" value="Genomic_DNA"/>
</dbReference>
<keyword evidence="9" id="KW-1185">Reference proteome</keyword>
<dbReference type="InterPro" id="IPR002015">
    <property type="entry name" value="Proteasome/cyclosome_rpt"/>
</dbReference>
<comment type="subunit">
    <text evidence="4">Component of the 19S regulatory particle (RP/PA700) base subcomplex of the 26S proteasome. The 26S proteasome is composed of a core protease (CP), known as the 20S proteasome, capped at one or both ends by the 19S regulatory particle (RP/PA700). The RP/PA700 complex is composed of at least 17 different subunits in two subcomplexes, the base and the lid, which form the portions proximal and distal to the 20S proteolytic core, respectively.</text>
</comment>
<dbReference type="InterPro" id="IPR016643">
    <property type="entry name" value="26S_Psome_Rpn1"/>
</dbReference>
<evidence type="ECO:0000313" key="8">
    <source>
        <dbReference type="EMBL" id="KAK2078732.1"/>
    </source>
</evidence>
<keyword evidence="2" id="KW-0677">Repeat</keyword>
<protein>
    <recommendedName>
        <fullName evidence="4">26S proteasome non-ATPase regulatory subunit 2 homolog</fullName>
    </recommendedName>
</protein>
<evidence type="ECO:0000313" key="9">
    <source>
        <dbReference type="Proteomes" id="UP001255856"/>
    </source>
</evidence>
<evidence type="ECO:0000256" key="1">
    <source>
        <dbReference type="ARBA" id="ARBA00005460"/>
    </source>
</evidence>
<dbReference type="GO" id="GO:0008540">
    <property type="term" value="C:proteasome regulatory particle, base subcomplex"/>
    <property type="evidence" value="ECO:0007669"/>
    <property type="project" value="UniProtKB-UniRule"/>
</dbReference>
<feature type="domain" description="26S proteasome non-ATPase regulatory subunit RPN1 C-terminal" evidence="7">
    <location>
        <begin position="877"/>
        <end position="930"/>
    </location>
</feature>
<dbReference type="PANTHER" id="PTHR10943">
    <property type="entry name" value="26S PROTEASOME NON-ATPASE REGULATORY SUBUNIT"/>
    <property type="match status" value="1"/>
</dbReference>
<proteinExistence type="inferred from homology"/>
<accession>A0AAD9IMJ7</accession>
<dbReference type="PANTHER" id="PTHR10943:SF1">
    <property type="entry name" value="26S PROTEASOME NON-ATPASE REGULATORY SUBUNIT 2"/>
    <property type="match status" value="1"/>
</dbReference>
<feature type="compositionally biased region" description="Low complexity" evidence="5">
    <location>
        <begin position="622"/>
        <end position="645"/>
    </location>
</feature>
<dbReference type="InterPro" id="IPR016024">
    <property type="entry name" value="ARM-type_fold"/>
</dbReference>
<keyword evidence="3 4" id="KW-0647">Proteasome</keyword>
<dbReference type="Pfam" id="PF17781">
    <property type="entry name" value="RPN1_RPN2_N"/>
    <property type="match status" value="1"/>
</dbReference>
<evidence type="ECO:0000256" key="2">
    <source>
        <dbReference type="ARBA" id="ARBA00022737"/>
    </source>
</evidence>
<dbReference type="PIRSF" id="PIRSF015965">
    <property type="entry name" value="26S_Psome_Rpn1"/>
    <property type="match status" value="1"/>
</dbReference>
<evidence type="ECO:0000256" key="3">
    <source>
        <dbReference type="ARBA" id="ARBA00022942"/>
    </source>
</evidence>
<evidence type="ECO:0000256" key="5">
    <source>
        <dbReference type="SAM" id="MobiDB-lite"/>
    </source>
</evidence>
<feature type="region of interest" description="Disordered" evidence="5">
    <location>
        <begin position="619"/>
        <end position="668"/>
    </location>
</feature>
<organism evidence="8 9">
    <name type="scientific">Prototheca wickerhamii</name>
    <dbReference type="NCBI Taxonomy" id="3111"/>
    <lineage>
        <taxon>Eukaryota</taxon>
        <taxon>Viridiplantae</taxon>
        <taxon>Chlorophyta</taxon>
        <taxon>core chlorophytes</taxon>
        <taxon>Trebouxiophyceae</taxon>
        <taxon>Chlorellales</taxon>
        <taxon>Chlorellaceae</taxon>
        <taxon>Prototheca</taxon>
    </lineage>
</organism>
<reference evidence="8" key="1">
    <citation type="submission" date="2021-01" db="EMBL/GenBank/DDBJ databases">
        <authorList>
            <person name="Eckstrom K.M.E."/>
        </authorList>
    </citation>
    <scope>NUCLEOTIDE SEQUENCE</scope>
    <source>
        <strain evidence="8">UVCC 0001</strain>
    </source>
</reference>
<dbReference type="AlphaFoldDB" id="A0AAD9IMJ7"/>